<dbReference type="InterPro" id="IPR053198">
    <property type="entry name" value="Gynoecium_Dev_Regulator"/>
</dbReference>
<reference evidence="3 4" key="1">
    <citation type="submission" date="2022-01" db="EMBL/GenBank/DDBJ databases">
        <authorList>
            <person name="Xiong W."/>
            <person name="Schranz E."/>
        </authorList>
    </citation>
    <scope>NUCLEOTIDE SEQUENCE [LARGE SCALE GENOMIC DNA]</scope>
</reference>
<dbReference type="EMBL" id="CAKMRJ010003334">
    <property type="protein sequence ID" value="CAH1433892.1"/>
    <property type="molecule type" value="Genomic_DNA"/>
</dbReference>
<dbReference type="AlphaFoldDB" id="A0AAU9N764"/>
<protein>
    <recommendedName>
        <fullName evidence="2">PB1 domain-containing protein</fullName>
    </recommendedName>
</protein>
<name>A0AAU9N764_9ASTR</name>
<dbReference type="PANTHER" id="PTHR31066:SF71">
    <property type="entry name" value="PB1 DOMAIN-CONTAINING PROTEIN-RELATED"/>
    <property type="match status" value="1"/>
</dbReference>
<keyword evidence="4" id="KW-1185">Reference proteome</keyword>
<sequence>MLRLEEANTEPLLLLSFSKLLKITMAGPSLESSTTIKFLYSYGGKILPRYPDGKLRYHGGQTRVLAVDRSLSFTELLAKFGELCGSSVGLRCQLPTEDLDALVSITSDEDLVNLIEEYDRQQSKSLKIRAFLSFPRRLSPTPSTASSAVGSSSSTSTATHEAGSPKSSLSSTSFSVARFPVTAANRCVYNLSKPQVKLPFRYNNSTGKLPHPIIAFILSVCQFSGNGLVLSNCVTLIVILRLRSPAAVPSNVTVFCPIRNLPGIPVADWQLDVINGGCGGSGEVVWSNDKVYGATGWR</sequence>
<accession>A0AAU9N764</accession>
<dbReference type="SUPFAM" id="SSF54277">
    <property type="entry name" value="CAD &amp; PB1 domains"/>
    <property type="match status" value="1"/>
</dbReference>
<dbReference type="CDD" id="cd06410">
    <property type="entry name" value="PB1_UP2"/>
    <property type="match status" value="1"/>
</dbReference>
<comment type="caution">
    <text evidence="3">The sequence shown here is derived from an EMBL/GenBank/DDBJ whole genome shotgun (WGS) entry which is preliminary data.</text>
</comment>
<evidence type="ECO:0000313" key="4">
    <source>
        <dbReference type="Proteomes" id="UP001157418"/>
    </source>
</evidence>
<feature type="region of interest" description="Disordered" evidence="1">
    <location>
        <begin position="138"/>
        <end position="171"/>
    </location>
</feature>
<evidence type="ECO:0000259" key="2">
    <source>
        <dbReference type="SMART" id="SM00666"/>
    </source>
</evidence>
<dbReference type="Pfam" id="PF00564">
    <property type="entry name" value="PB1"/>
    <property type="match status" value="1"/>
</dbReference>
<gene>
    <name evidence="3" type="ORF">LVIROSA_LOCUS20454</name>
</gene>
<dbReference type="Gene3D" id="3.10.20.90">
    <property type="entry name" value="Phosphatidylinositol 3-kinase Catalytic Subunit, Chain A, domain 1"/>
    <property type="match status" value="1"/>
</dbReference>
<feature type="domain" description="PB1" evidence="2">
    <location>
        <begin position="50"/>
        <end position="133"/>
    </location>
</feature>
<evidence type="ECO:0000256" key="1">
    <source>
        <dbReference type="SAM" id="MobiDB-lite"/>
    </source>
</evidence>
<dbReference type="InterPro" id="IPR000270">
    <property type="entry name" value="PB1_dom"/>
</dbReference>
<organism evidence="3 4">
    <name type="scientific">Lactuca virosa</name>
    <dbReference type="NCBI Taxonomy" id="75947"/>
    <lineage>
        <taxon>Eukaryota</taxon>
        <taxon>Viridiplantae</taxon>
        <taxon>Streptophyta</taxon>
        <taxon>Embryophyta</taxon>
        <taxon>Tracheophyta</taxon>
        <taxon>Spermatophyta</taxon>
        <taxon>Magnoliopsida</taxon>
        <taxon>eudicotyledons</taxon>
        <taxon>Gunneridae</taxon>
        <taxon>Pentapetalae</taxon>
        <taxon>asterids</taxon>
        <taxon>campanulids</taxon>
        <taxon>Asterales</taxon>
        <taxon>Asteraceae</taxon>
        <taxon>Cichorioideae</taxon>
        <taxon>Cichorieae</taxon>
        <taxon>Lactucinae</taxon>
        <taxon>Lactuca</taxon>
    </lineage>
</organism>
<dbReference type="PANTHER" id="PTHR31066">
    <property type="entry name" value="OS05G0427100 PROTEIN-RELATED"/>
    <property type="match status" value="1"/>
</dbReference>
<dbReference type="SMART" id="SM00666">
    <property type="entry name" value="PB1"/>
    <property type="match status" value="1"/>
</dbReference>
<evidence type="ECO:0000313" key="3">
    <source>
        <dbReference type="EMBL" id="CAH1433892.1"/>
    </source>
</evidence>
<feature type="compositionally biased region" description="Low complexity" evidence="1">
    <location>
        <begin position="139"/>
        <end position="171"/>
    </location>
</feature>
<proteinExistence type="predicted"/>
<dbReference type="Proteomes" id="UP001157418">
    <property type="component" value="Unassembled WGS sequence"/>
</dbReference>